<dbReference type="InterPro" id="IPR004145">
    <property type="entry name" value="DUF243"/>
</dbReference>
<dbReference type="GeneID" id="109539134"/>
<accession>A0AAR5PMQ2</accession>
<reference evidence="4" key="2">
    <citation type="submission" date="2024-08" db="UniProtKB">
        <authorList>
            <consortium name="EnsemblMetazoa"/>
        </authorList>
    </citation>
    <scope>IDENTIFICATION</scope>
</reference>
<evidence type="ECO:0000256" key="1">
    <source>
        <dbReference type="SAM" id="MobiDB-lite"/>
    </source>
</evidence>
<keyword evidence="2" id="KW-0732">Signal</keyword>
<proteinExistence type="predicted"/>
<reference evidence="5" key="1">
    <citation type="journal article" date="2013" name="Genome Biol.">
        <title>Draft genome of the mountain pine beetle, Dendroctonus ponderosae Hopkins, a major forest pest.</title>
        <authorList>
            <person name="Keeling C.I."/>
            <person name="Yuen M.M."/>
            <person name="Liao N.Y."/>
            <person name="Docking T.R."/>
            <person name="Chan S.K."/>
            <person name="Taylor G.A."/>
            <person name="Palmquist D.L."/>
            <person name="Jackman S.D."/>
            <person name="Nguyen A."/>
            <person name="Li M."/>
            <person name="Henderson H."/>
            <person name="Janes J.K."/>
            <person name="Zhao Y."/>
            <person name="Pandoh P."/>
            <person name="Moore R."/>
            <person name="Sperling F.A."/>
            <person name="Huber D.P."/>
            <person name="Birol I."/>
            <person name="Jones S.J."/>
            <person name="Bohlmann J."/>
        </authorList>
    </citation>
    <scope>NUCLEOTIDE SEQUENCE</scope>
</reference>
<dbReference type="GO" id="GO:0008010">
    <property type="term" value="F:structural constituent of chitin-based larval cuticle"/>
    <property type="evidence" value="ECO:0007669"/>
    <property type="project" value="TreeGrafter"/>
</dbReference>
<dbReference type="PANTHER" id="PTHR31927">
    <property type="entry name" value="FI07246P-RELATED-RELATED"/>
    <property type="match status" value="1"/>
</dbReference>
<dbReference type="AlphaFoldDB" id="A0AAR5PMQ2"/>
<dbReference type="GO" id="GO:0040003">
    <property type="term" value="P:chitin-based cuticle development"/>
    <property type="evidence" value="ECO:0007669"/>
    <property type="project" value="TreeGrafter"/>
</dbReference>
<feature type="region of interest" description="Disordered" evidence="1">
    <location>
        <begin position="220"/>
        <end position="254"/>
    </location>
</feature>
<name>A0AAR5PMQ2_DENPD</name>
<dbReference type="SMART" id="SM00690">
    <property type="entry name" value="DM5"/>
    <property type="match status" value="1"/>
</dbReference>
<evidence type="ECO:0000313" key="4">
    <source>
        <dbReference type="EnsemblMetazoa" id="XP_019762300.1"/>
    </source>
</evidence>
<feature type="chain" id="PRO_5043389398" description="DUF243 domain-containing protein" evidence="2">
    <location>
        <begin position="20"/>
        <end position="266"/>
    </location>
</feature>
<dbReference type="KEGG" id="dpa:109539134"/>
<evidence type="ECO:0000259" key="3">
    <source>
        <dbReference type="SMART" id="SM00690"/>
    </source>
</evidence>
<evidence type="ECO:0000256" key="2">
    <source>
        <dbReference type="SAM" id="SignalP"/>
    </source>
</evidence>
<dbReference type="PANTHER" id="PTHR31927:SF2">
    <property type="entry name" value="FI07246P-RELATED"/>
    <property type="match status" value="1"/>
</dbReference>
<dbReference type="EnsemblMetazoa" id="XM_019906741.1">
    <property type="protein sequence ID" value="XP_019762300.1"/>
    <property type="gene ID" value="LOC109539134"/>
</dbReference>
<feature type="domain" description="DUF243" evidence="3">
    <location>
        <begin position="119"/>
        <end position="217"/>
    </location>
</feature>
<evidence type="ECO:0000313" key="5">
    <source>
        <dbReference type="Proteomes" id="UP000019118"/>
    </source>
</evidence>
<organism evidence="4 5">
    <name type="scientific">Dendroctonus ponderosae</name>
    <name type="common">Mountain pine beetle</name>
    <dbReference type="NCBI Taxonomy" id="77166"/>
    <lineage>
        <taxon>Eukaryota</taxon>
        <taxon>Metazoa</taxon>
        <taxon>Ecdysozoa</taxon>
        <taxon>Arthropoda</taxon>
        <taxon>Hexapoda</taxon>
        <taxon>Insecta</taxon>
        <taxon>Pterygota</taxon>
        <taxon>Neoptera</taxon>
        <taxon>Endopterygota</taxon>
        <taxon>Coleoptera</taxon>
        <taxon>Polyphaga</taxon>
        <taxon>Cucujiformia</taxon>
        <taxon>Curculionidae</taxon>
        <taxon>Scolytinae</taxon>
        <taxon>Dendroctonus</taxon>
    </lineage>
</organism>
<keyword evidence="5" id="KW-1185">Reference proteome</keyword>
<dbReference type="Proteomes" id="UP000019118">
    <property type="component" value="Unassembled WGS sequence"/>
</dbReference>
<dbReference type="GO" id="GO:0062129">
    <property type="term" value="C:chitin-based extracellular matrix"/>
    <property type="evidence" value="ECO:0007669"/>
    <property type="project" value="TreeGrafter"/>
</dbReference>
<sequence length="266" mass="29776">MKLPYLLICLWVFLPLSRSRPDAPYYYSAPAEVENPFTRTSGFPSAALSQSYLPANRAPEHSQPSFNNVPATSYGTPLLRTSILPSSSSLTPQRNYGSPEVRSQLPPLSPYSAQPQRAVNIQKHFYVHVAPPEMEEQRPQRIQEPKVAQKHYKIIFVKVPSYAPAAKYVEQQQALQEEKTLIYVLVKKPEEEVPVRANQVAAPINKPEVYFVKYKGKADAPPVPTGEQSESVQNEDNDSVVVESAGRTSQPQAQGYIYEKHVGVLK</sequence>
<dbReference type="Pfam" id="PF03103">
    <property type="entry name" value="DUF243"/>
    <property type="match status" value="1"/>
</dbReference>
<feature type="signal peptide" evidence="2">
    <location>
        <begin position="1"/>
        <end position="19"/>
    </location>
</feature>
<protein>
    <recommendedName>
        <fullName evidence="3">DUF243 domain-containing protein</fullName>
    </recommendedName>
</protein>